<feature type="compositionally biased region" description="Gly residues" evidence="1">
    <location>
        <begin position="327"/>
        <end position="340"/>
    </location>
</feature>
<proteinExistence type="predicted"/>
<accession>A0A1Y2G2Z0</accession>
<feature type="compositionally biased region" description="Basic residues" evidence="1">
    <location>
        <begin position="58"/>
        <end position="69"/>
    </location>
</feature>
<feature type="compositionally biased region" description="Low complexity" evidence="1">
    <location>
        <begin position="259"/>
        <end position="274"/>
    </location>
</feature>
<name>A0A1Y2G2Z0_9BASI</name>
<feature type="region of interest" description="Disordered" evidence="1">
    <location>
        <begin position="531"/>
        <end position="772"/>
    </location>
</feature>
<feature type="compositionally biased region" description="Polar residues" evidence="1">
    <location>
        <begin position="355"/>
        <end position="364"/>
    </location>
</feature>
<dbReference type="Proteomes" id="UP000193467">
    <property type="component" value="Unassembled WGS sequence"/>
</dbReference>
<feature type="compositionally biased region" description="Acidic residues" evidence="1">
    <location>
        <begin position="188"/>
        <end position="197"/>
    </location>
</feature>
<feature type="compositionally biased region" description="Low complexity" evidence="1">
    <location>
        <begin position="155"/>
        <end position="166"/>
    </location>
</feature>
<feature type="compositionally biased region" description="Basic and acidic residues" evidence="1">
    <location>
        <begin position="602"/>
        <end position="613"/>
    </location>
</feature>
<sequence length="820" mass="87407">MADAHETDYDSLEIRPRKPKLTYGRKGQRDRSQSQSHSVASARQILPSPGGQQQQGKGKGKGKAVRPRLNRANSAAELGKRTREKVARRESESSEDDKDDEQLHPSKRPRANLVVPPPLPSAASSSLNPAAQTVPPFTIADTSPKTKRKPSTHKTTSISRSRSASHSTRRGPSASKDGRQGRAAASSVEEDVDEGGDEVPRKKRKVKRVASREEKRDAAEEGKKVGSAAKMDVEAQEPSDSVQDTTTSHEVPPKRSEGQHQPQPQRQQQSPARHSSADPQLPPPTPRQLVLGDKSNLPRAQQNQRLLTIASPHQHSRSRSTTAAFAEGGGGGGSALGGSPRGVARHASTGGAARRSSTLGSPSTLRVYRDQPPPVAAHSITSTEVGAESTALNLRSLSSALPNSAPLFRAQTSSHSTSTAPPKASSALRQRPFSPRPPQASASASASALPQTSTDPSLAHPQLDYESTRLEVGALERPFGAIPPPLPSEGSLILPRTDGDHSSIVLETYDVGSEEEEDEIILATSMVVDGAGGEGVGEDDVGEGDVGLGGGGRKGAGQDEGGDLADDESDPIEEQEDETIKMHDDAPQLHDPTVSISAEVDAEPKESTVREETAVQAPRFTSPFQHYTSPSPQSARTRPKIATVSEAVSPPPSYSATAQRPPHQHAPRIPLPPPSSTSEILLPRVPAPRQPSPNPLPDHPSPFDPFTMPPRLPRLPLLQPRDTGPLSDEDDLEYFIATTGTHSSEDEEEWRKSEREVGEGVRGGGVRGSGSGRRRWILGLEEVQMVEEGADELGIGWEEERRGVEGELNEKVSAEGEGGG</sequence>
<feature type="compositionally biased region" description="Gly residues" evidence="1">
    <location>
        <begin position="760"/>
        <end position="771"/>
    </location>
</feature>
<feature type="region of interest" description="Disordered" evidence="1">
    <location>
        <begin position="1"/>
        <end position="384"/>
    </location>
</feature>
<feature type="compositionally biased region" description="Basic and acidic residues" evidence="1">
    <location>
        <begin position="210"/>
        <end position="224"/>
    </location>
</feature>
<feature type="compositionally biased region" description="Pro residues" evidence="1">
    <location>
        <begin position="685"/>
        <end position="713"/>
    </location>
</feature>
<feature type="compositionally biased region" description="Acidic residues" evidence="1">
    <location>
        <begin position="560"/>
        <end position="577"/>
    </location>
</feature>
<comment type="caution">
    <text evidence="2">The sequence shown here is derived from an EMBL/GenBank/DDBJ whole genome shotgun (WGS) entry which is preliminary data.</text>
</comment>
<evidence type="ECO:0000256" key="1">
    <source>
        <dbReference type="SAM" id="MobiDB-lite"/>
    </source>
</evidence>
<feature type="compositionally biased region" description="Low complexity" evidence="1">
    <location>
        <begin position="121"/>
        <end position="131"/>
    </location>
</feature>
<feature type="compositionally biased region" description="Basic and acidic residues" evidence="1">
    <location>
        <begin position="578"/>
        <end position="588"/>
    </location>
</feature>
<evidence type="ECO:0000313" key="3">
    <source>
        <dbReference type="Proteomes" id="UP000193467"/>
    </source>
</evidence>
<feature type="compositionally biased region" description="Basic and acidic residues" evidence="1">
    <location>
        <begin position="78"/>
        <end position="92"/>
    </location>
</feature>
<feature type="compositionally biased region" description="Gly residues" evidence="1">
    <location>
        <begin position="544"/>
        <end position="559"/>
    </location>
</feature>
<feature type="compositionally biased region" description="Polar residues" evidence="1">
    <location>
        <begin position="622"/>
        <end position="636"/>
    </location>
</feature>
<gene>
    <name evidence="2" type="ORF">BCR35DRAFT_340627</name>
</gene>
<dbReference type="AlphaFoldDB" id="A0A1Y2G2Z0"/>
<feature type="compositionally biased region" description="Basic and acidic residues" evidence="1">
    <location>
        <begin position="1"/>
        <end position="16"/>
    </location>
</feature>
<feature type="region of interest" description="Disordered" evidence="1">
    <location>
        <begin position="410"/>
        <end position="460"/>
    </location>
</feature>
<dbReference type="EMBL" id="MCGR01000002">
    <property type="protein sequence ID" value="ORY91746.1"/>
    <property type="molecule type" value="Genomic_DNA"/>
</dbReference>
<feature type="compositionally biased region" description="Polar residues" evidence="1">
    <location>
        <begin position="238"/>
        <end position="249"/>
    </location>
</feature>
<protein>
    <submittedName>
        <fullName evidence="2">Uncharacterized protein</fullName>
    </submittedName>
</protein>
<feature type="compositionally biased region" description="Low complexity" evidence="1">
    <location>
        <begin position="410"/>
        <end position="451"/>
    </location>
</feature>
<dbReference type="InParanoid" id="A0A1Y2G2Z0"/>
<reference evidence="2 3" key="1">
    <citation type="submission" date="2016-07" db="EMBL/GenBank/DDBJ databases">
        <title>Pervasive Adenine N6-methylation of Active Genes in Fungi.</title>
        <authorList>
            <consortium name="DOE Joint Genome Institute"/>
            <person name="Mondo S.J."/>
            <person name="Dannebaum R.O."/>
            <person name="Kuo R.C."/>
            <person name="Labutti K."/>
            <person name="Haridas S."/>
            <person name="Kuo A."/>
            <person name="Salamov A."/>
            <person name="Ahrendt S.R."/>
            <person name="Lipzen A."/>
            <person name="Sullivan W."/>
            <person name="Andreopoulos W.B."/>
            <person name="Clum A."/>
            <person name="Lindquist E."/>
            <person name="Daum C."/>
            <person name="Ramamoorthy G.K."/>
            <person name="Gryganskyi A."/>
            <person name="Culley D."/>
            <person name="Magnuson J.K."/>
            <person name="James T.Y."/>
            <person name="O'Malley M.A."/>
            <person name="Stajich J.E."/>
            <person name="Spatafora J.W."/>
            <person name="Visel A."/>
            <person name="Grigoriev I.V."/>
        </authorList>
    </citation>
    <scope>NUCLEOTIDE SEQUENCE [LARGE SCALE GENOMIC DNA]</scope>
    <source>
        <strain evidence="2 3">62-1032</strain>
    </source>
</reference>
<organism evidence="2 3">
    <name type="scientific">Leucosporidium creatinivorum</name>
    <dbReference type="NCBI Taxonomy" id="106004"/>
    <lineage>
        <taxon>Eukaryota</taxon>
        <taxon>Fungi</taxon>
        <taxon>Dikarya</taxon>
        <taxon>Basidiomycota</taxon>
        <taxon>Pucciniomycotina</taxon>
        <taxon>Microbotryomycetes</taxon>
        <taxon>Leucosporidiales</taxon>
        <taxon>Leucosporidium</taxon>
    </lineage>
</organism>
<keyword evidence="3" id="KW-1185">Reference proteome</keyword>
<feature type="compositionally biased region" description="Basic and acidic residues" evidence="1">
    <location>
        <begin position="749"/>
        <end position="759"/>
    </location>
</feature>
<evidence type="ECO:0000313" key="2">
    <source>
        <dbReference type="EMBL" id="ORY91746.1"/>
    </source>
</evidence>